<comment type="caution">
    <text evidence="4">The sequence shown here is derived from an EMBL/GenBank/DDBJ whole genome shotgun (WGS) entry which is preliminary data.</text>
</comment>
<feature type="region of interest" description="Disordered" evidence="2">
    <location>
        <begin position="82"/>
        <end position="172"/>
    </location>
</feature>
<dbReference type="EMBL" id="CAXLJL010000489">
    <property type="protein sequence ID" value="CAL5138447.1"/>
    <property type="molecule type" value="Genomic_DNA"/>
</dbReference>
<dbReference type="Pfam" id="PF00788">
    <property type="entry name" value="RA"/>
    <property type="match status" value="1"/>
</dbReference>
<gene>
    <name evidence="4" type="ORF">CDAUBV1_LOCUS13267</name>
</gene>
<keyword evidence="1" id="KW-0175">Coiled coil</keyword>
<evidence type="ECO:0000313" key="4">
    <source>
        <dbReference type="EMBL" id="CAL5138447.1"/>
    </source>
</evidence>
<evidence type="ECO:0000259" key="3">
    <source>
        <dbReference type="Pfam" id="PF00788"/>
    </source>
</evidence>
<evidence type="ECO:0000256" key="1">
    <source>
        <dbReference type="SAM" id="Coils"/>
    </source>
</evidence>
<dbReference type="AlphaFoldDB" id="A0AAV2TLX8"/>
<accession>A0AAV2TLX8</accession>
<feature type="coiled-coil region" evidence="1">
    <location>
        <begin position="251"/>
        <end position="285"/>
    </location>
</feature>
<dbReference type="CDD" id="cd16123">
    <property type="entry name" value="RA_RASSF7_like"/>
    <property type="match status" value="1"/>
</dbReference>
<name>A0AAV2TLX8_CALDB</name>
<protein>
    <recommendedName>
        <fullName evidence="3">Ras-associating domain-containing protein</fullName>
    </recommendedName>
</protein>
<proteinExistence type="predicted"/>
<dbReference type="InterPro" id="IPR000159">
    <property type="entry name" value="RA_dom"/>
</dbReference>
<evidence type="ECO:0000256" key="2">
    <source>
        <dbReference type="SAM" id="MobiDB-lite"/>
    </source>
</evidence>
<dbReference type="PANTHER" id="PTHR15286:SF6">
    <property type="entry name" value="GH01133P"/>
    <property type="match status" value="1"/>
</dbReference>
<dbReference type="InterPro" id="IPR029071">
    <property type="entry name" value="Ubiquitin-like_domsf"/>
</dbReference>
<dbReference type="Gene3D" id="3.10.20.90">
    <property type="entry name" value="Phosphatidylinositol 3-kinase Catalytic Subunit, Chain A, domain 1"/>
    <property type="match status" value="1"/>
</dbReference>
<dbReference type="InterPro" id="IPR033593">
    <property type="entry name" value="N-RASSF"/>
</dbReference>
<feature type="domain" description="Ras-associating" evidence="3">
    <location>
        <begin position="3"/>
        <end position="79"/>
    </location>
</feature>
<dbReference type="SUPFAM" id="SSF54236">
    <property type="entry name" value="Ubiquitin-like"/>
    <property type="match status" value="1"/>
</dbReference>
<dbReference type="GO" id="GO:0007165">
    <property type="term" value="P:signal transduction"/>
    <property type="evidence" value="ECO:0007669"/>
    <property type="project" value="InterPro"/>
</dbReference>
<reference evidence="4" key="1">
    <citation type="submission" date="2024-06" db="EMBL/GenBank/DDBJ databases">
        <authorList>
            <person name="Liu X."/>
            <person name="Lenzi L."/>
            <person name="Haldenby T S."/>
            <person name="Uol C."/>
        </authorList>
    </citation>
    <scope>NUCLEOTIDE SEQUENCE</scope>
</reference>
<evidence type="ECO:0000313" key="5">
    <source>
        <dbReference type="Proteomes" id="UP001497525"/>
    </source>
</evidence>
<dbReference type="PANTHER" id="PTHR15286">
    <property type="entry name" value="RAS-ASSOCIATING DOMAIN CONTAINING PROTEIN"/>
    <property type="match status" value="1"/>
</dbReference>
<sequence>MDLKVSIEGVLREVCGVVESTTCEEIIFKLAQAASLPGFYTLVAKYRGREETLSPDERIINFFRSINENPSNVQFILRRLEAPSPHPSHSKPHAKDQAPNVNYRPKPSTYSGSKEFKSAPFTPSSNNWPPTKSRQNPSLEQASHRTFEITHPIGAEPLRPDPSRNAQESDEYRQLEDQLARQEQQVELNRIRLLHLDKEIAQLERSQRLANPGDGGFAVGPAAELAQLAATPWPKLLEANRARQRELLRERERYQLAVERVTGQLVQAQNEVVQLEAQVAKELNQLIPELEAANAHRRQILRSLSPTAVHVRPAVNSTDGVPI</sequence>
<dbReference type="Proteomes" id="UP001497525">
    <property type="component" value="Unassembled WGS sequence"/>
</dbReference>
<feature type="compositionally biased region" description="Polar residues" evidence="2">
    <location>
        <begin position="121"/>
        <end position="141"/>
    </location>
</feature>
<organism evidence="4 5">
    <name type="scientific">Calicophoron daubneyi</name>
    <name type="common">Rumen fluke</name>
    <name type="synonym">Paramphistomum daubneyi</name>
    <dbReference type="NCBI Taxonomy" id="300641"/>
    <lineage>
        <taxon>Eukaryota</taxon>
        <taxon>Metazoa</taxon>
        <taxon>Spiralia</taxon>
        <taxon>Lophotrochozoa</taxon>
        <taxon>Platyhelminthes</taxon>
        <taxon>Trematoda</taxon>
        <taxon>Digenea</taxon>
        <taxon>Plagiorchiida</taxon>
        <taxon>Pronocephalata</taxon>
        <taxon>Paramphistomoidea</taxon>
        <taxon>Paramphistomidae</taxon>
        <taxon>Calicophoron</taxon>
    </lineage>
</organism>